<dbReference type="GO" id="GO:0005886">
    <property type="term" value="C:plasma membrane"/>
    <property type="evidence" value="ECO:0007669"/>
    <property type="project" value="UniProtKB-SubCell"/>
</dbReference>
<keyword evidence="7 8" id="KW-0472">Membrane</keyword>
<gene>
    <name evidence="10" type="ORF">SAMN05421852_102124</name>
</gene>
<sequence>MNAKLVDRIATVVFYLITFLIVGILIGLIGFILYRGVQVIDWEFITEAPGSLLTGGGGVGPQLFNSFYLLVLTMLITIPLGLGGGIYMAEYAKPGRITQMIRTSIEVLSSLPSIVVGLFGLLVFVQYTGWGFSLIAGALALTVFNLPLMVRIVEQALTAVPREQKEAALALGITHWQTILRVLLPAALPGIVTGTILAAGRVFGEAAALMFTAGMTSPMIDFTDWNPASPTSPLNPFRPASTLAVHIWKVNAESIVADAKEVASGASALLVIAVLIFNLFARWLGRFIHARLTSSSKA</sequence>
<feature type="transmembrane region" description="Helical" evidence="8">
    <location>
        <begin position="12"/>
        <end position="34"/>
    </location>
</feature>
<dbReference type="AlphaFoldDB" id="A0A1I3LBG2"/>
<evidence type="ECO:0000313" key="11">
    <source>
        <dbReference type="Proteomes" id="UP000199545"/>
    </source>
</evidence>
<dbReference type="InterPro" id="IPR000515">
    <property type="entry name" value="MetI-like"/>
</dbReference>
<evidence type="ECO:0000256" key="5">
    <source>
        <dbReference type="ARBA" id="ARBA00022692"/>
    </source>
</evidence>
<evidence type="ECO:0000256" key="4">
    <source>
        <dbReference type="ARBA" id="ARBA00022475"/>
    </source>
</evidence>
<organism evidence="10 11">
    <name type="scientific">Thermoflavimicrobium dichotomicum</name>
    <dbReference type="NCBI Taxonomy" id="46223"/>
    <lineage>
        <taxon>Bacteria</taxon>
        <taxon>Bacillati</taxon>
        <taxon>Bacillota</taxon>
        <taxon>Bacilli</taxon>
        <taxon>Bacillales</taxon>
        <taxon>Thermoactinomycetaceae</taxon>
        <taxon>Thermoflavimicrobium</taxon>
    </lineage>
</organism>
<dbReference type="EMBL" id="FORR01000002">
    <property type="protein sequence ID" value="SFI82093.1"/>
    <property type="molecule type" value="Genomic_DNA"/>
</dbReference>
<dbReference type="Gene3D" id="1.10.3720.10">
    <property type="entry name" value="MetI-like"/>
    <property type="match status" value="1"/>
</dbReference>
<dbReference type="Proteomes" id="UP000199545">
    <property type="component" value="Unassembled WGS sequence"/>
</dbReference>
<proteinExistence type="inferred from homology"/>
<dbReference type="InterPro" id="IPR005672">
    <property type="entry name" value="Phosphate_PstA"/>
</dbReference>
<dbReference type="NCBIfam" id="TIGR00974">
    <property type="entry name" value="3a0107s02c"/>
    <property type="match status" value="1"/>
</dbReference>
<protein>
    <recommendedName>
        <fullName evidence="8">Phosphate transport system permease protein PstA</fullName>
    </recommendedName>
</protein>
<dbReference type="RefSeq" id="WP_093227894.1">
    <property type="nucleotide sequence ID" value="NZ_FORR01000002.1"/>
</dbReference>
<evidence type="ECO:0000256" key="8">
    <source>
        <dbReference type="RuleBase" id="RU363043"/>
    </source>
</evidence>
<feature type="transmembrane region" description="Helical" evidence="8">
    <location>
        <begin position="262"/>
        <end position="281"/>
    </location>
</feature>
<dbReference type="GO" id="GO:0035435">
    <property type="term" value="P:phosphate ion transmembrane transport"/>
    <property type="evidence" value="ECO:0007669"/>
    <property type="project" value="InterPro"/>
</dbReference>
<dbReference type="PANTHER" id="PTHR43470">
    <property type="entry name" value="PHOSPHATE TRANSPORT SYSTEM PERMEASE PROTEIN PSTA-RELATED"/>
    <property type="match status" value="1"/>
</dbReference>
<keyword evidence="4 8" id="KW-1003">Cell membrane</keyword>
<keyword evidence="11" id="KW-1185">Reference proteome</keyword>
<feature type="transmembrane region" description="Helical" evidence="8">
    <location>
        <begin position="182"/>
        <end position="203"/>
    </location>
</feature>
<feature type="transmembrane region" description="Helical" evidence="8">
    <location>
        <begin position="131"/>
        <end position="153"/>
    </location>
</feature>
<dbReference type="STRING" id="46223.SAMN05421852_102124"/>
<evidence type="ECO:0000256" key="7">
    <source>
        <dbReference type="ARBA" id="ARBA00023136"/>
    </source>
</evidence>
<dbReference type="OrthoDB" id="9807065at2"/>
<dbReference type="GO" id="GO:0005315">
    <property type="term" value="F:phosphate transmembrane transporter activity"/>
    <property type="evidence" value="ECO:0007669"/>
    <property type="project" value="InterPro"/>
</dbReference>
<reference evidence="10 11" key="1">
    <citation type="submission" date="2016-10" db="EMBL/GenBank/DDBJ databases">
        <authorList>
            <person name="de Groot N.N."/>
        </authorList>
    </citation>
    <scope>NUCLEOTIDE SEQUENCE [LARGE SCALE GENOMIC DNA]</scope>
    <source>
        <strain evidence="10 11">DSM 44778</strain>
    </source>
</reference>
<keyword evidence="5 8" id="KW-0812">Transmembrane</keyword>
<evidence type="ECO:0000313" key="10">
    <source>
        <dbReference type="EMBL" id="SFI82093.1"/>
    </source>
</evidence>
<evidence type="ECO:0000256" key="2">
    <source>
        <dbReference type="ARBA" id="ARBA00007069"/>
    </source>
</evidence>
<evidence type="ECO:0000256" key="3">
    <source>
        <dbReference type="ARBA" id="ARBA00022448"/>
    </source>
</evidence>
<comment type="similarity">
    <text evidence="2 8">Belongs to the binding-protein-dependent transport system permease family. CysTW subfamily.</text>
</comment>
<evidence type="ECO:0000259" key="9">
    <source>
        <dbReference type="PROSITE" id="PS50928"/>
    </source>
</evidence>
<dbReference type="PROSITE" id="PS50928">
    <property type="entry name" value="ABC_TM1"/>
    <property type="match status" value="1"/>
</dbReference>
<comment type="subcellular location">
    <subcellularLocation>
        <location evidence="1 8">Cell membrane</location>
        <topology evidence="1 8">Multi-pass membrane protein</topology>
    </subcellularLocation>
</comment>
<feature type="domain" description="ABC transmembrane type-1" evidence="9">
    <location>
        <begin position="63"/>
        <end position="281"/>
    </location>
</feature>
<evidence type="ECO:0000256" key="6">
    <source>
        <dbReference type="ARBA" id="ARBA00022989"/>
    </source>
</evidence>
<dbReference type="InterPro" id="IPR035906">
    <property type="entry name" value="MetI-like_sf"/>
</dbReference>
<dbReference type="PANTHER" id="PTHR43470:SF4">
    <property type="entry name" value="ABC TRANSPORTER PERMEASE PROTEIN YQGI-RELATED"/>
    <property type="match status" value="1"/>
</dbReference>
<evidence type="ECO:0000256" key="1">
    <source>
        <dbReference type="ARBA" id="ARBA00004651"/>
    </source>
</evidence>
<keyword evidence="3" id="KW-0813">Transport</keyword>
<dbReference type="SUPFAM" id="SSF161098">
    <property type="entry name" value="MetI-like"/>
    <property type="match status" value="1"/>
</dbReference>
<dbReference type="CDD" id="cd06261">
    <property type="entry name" value="TM_PBP2"/>
    <property type="match status" value="1"/>
</dbReference>
<dbReference type="Pfam" id="PF00528">
    <property type="entry name" value="BPD_transp_1"/>
    <property type="match status" value="1"/>
</dbReference>
<feature type="transmembrane region" description="Helical" evidence="8">
    <location>
        <begin position="107"/>
        <end position="125"/>
    </location>
</feature>
<name>A0A1I3LBG2_9BACL</name>
<keyword evidence="6 8" id="KW-1133">Transmembrane helix</keyword>
<accession>A0A1I3LBG2</accession>
<feature type="transmembrane region" description="Helical" evidence="8">
    <location>
        <begin position="67"/>
        <end position="87"/>
    </location>
</feature>